<sequence>MRLRHIEVFYAVYTTGSISAAARSLHVSQPSVSKVLHHAQAQLGFELFTLVRGRLVATDEAHALFEEVKEIFERMASLRKTVANIRNIDGGHVRLAVVPSLGLHVAPSAIANYRRRFPEVTFDVQTLHHNDVFQALYERECDVAFAYSPPMHPRMQRRRLGSGELMLLFERTELANPGERVPVSRLAGHEMVGLANSGPIGDLLERELEEQGITIREVVSNQTYYLAAALTRCGAGMSVVDEFTARASATAELEFRPLDPAIRFQIECVYLEDRPPSHVAEAFIEEFRAALDAARPRSAPAPRPARSARRS</sequence>
<evidence type="ECO:0000313" key="6">
    <source>
        <dbReference type="EMBL" id="TWT18829.1"/>
    </source>
</evidence>
<evidence type="ECO:0000313" key="7">
    <source>
        <dbReference type="Proteomes" id="UP000315949"/>
    </source>
</evidence>
<dbReference type="EMBL" id="VOHE01000004">
    <property type="protein sequence ID" value="TWT18829.1"/>
    <property type="molecule type" value="Genomic_DNA"/>
</dbReference>
<name>A0A5C5TZ69_9GAMM</name>
<keyword evidence="3" id="KW-0238">DNA-binding</keyword>
<dbReference type="InterPro" id="IPR036390">
    <property type="entry name" value="WH_DNA-bd_sf"/>
</dbReference>
<dbReference type="InterPro" id="IPR000847">
    <property type="entry name" value="LysR_HTH_N"/>
</dbReference>
<dbReference type="RefSeq" id="WP_146312649.1">
    <property type="nucleotide sequence ID" value="NZ_VOHE01000004.1"/>
</dbReference>
<evidence type="ECO:0000256" key="1">
    <source>
        <dbReference type="ARBA" id="ARBA00009437"/>
    </source>
</evidence>
<comment type="caution">
    <text evidence="6">The sequence shown here is derived from an EMBL/GenBank/DDBJ whole genome shotgun (WGS) entry which is preliminary data.</text>
</comment>
<evidence type="ECO:0000256" key="3">
    <source>
        <dbReference type="ARBA" id="ARBA00023125"/>
    </source>
</evidence>
<dbReference type="Gene3D" id="1.10.10.10">
    <property type="entry name" value="Winged helix-like DNA-binding domain superfamily/Winged helix DNA-binding domain"/>
    <property type="match status" value="1"/>
</dbReference>
<dbReference type="OrthoDB" id="8437302at2"/>
<dbReference type="SUPFAM" id="SSF46785">
    <property type="entry name" value="Winged helix' DNA-binding domain"/>
    <property type="match status" value="1"/>
</dbReference>
<accession>A0A5C5TZ69</accession>
<proteinExistence type="inferred from homology"/>
<protein>
    <submittedName>
        <fullName evidence="6">LysR family transcriptional regulator</fullName>
    </submittedName>
</protein>
<keyword evidence="2" id="KW-0805">Transcription regulation</keyword>
<keyword evidence="4" id="KW-0804">Transcription</keyword>
<dbReference type="Proteomes" id="UP000315949">
    <property type="component" value="Unassembled WGS sequence"/>
</dbReference>
<dbReference type="Pfam" id="PF03466">
    <property type="entry name" value="LysR_substrate"/>
    <property type="match status" value="1"/>
</dbReference>
<dbReference type="GO" id="GO:0009089">
    <property type="term" value="P:lysine biosynthetic process via diaminopimelate"/>
    <property type="evidence" value="ECO:0007669"/>
    <property type="project" value="TreeGrafter"/>
</dbReference>
<dbReference type="InterPro" id="IPR005119">
    <property type="entry name" value="LysR_subst-bd"/>
</dbReference>
<comment type="similarity">
    <text evidence="1">Belongs to the LysR transcriptional regulatory family.</text>
</comment>
<gene>
    <name evidence="6" type="ORF">FQY79_09305</name>
</gene>
<dbReference type="GO" id="GO:0043565">
    <property type="term" value="F:sequence-specific DNA binding"/>
    <property type="evidence" value="ECO:0007669"/>
    <property type="project" value="TreeGrafter"/>
</dbReference>
<dbReference type="Gene3D" id="3.40.190.290">
    <property type="match status" value="1"/>
</dbReference>
<dbReference type="Pfam" id="PF00126">
    <property type="entry name" value="HTH_1"/>
    <property type="match status" value="1"/>
</dbReference>
<evidence type="ECO:0000256" key="4">
    <source>
        <dbReference type="ARBA" id="ARBA00023163"/>
    </source>
</evidence>
<dbReference type="PANTHER" id="PTHR30427">
    <property type="entry name" value="TRANSCRIPTIONAL ACTIVATOR PROTEIN LYSR"/>
    <property type="match status" value="1"/>
</dbReference>
<dbReference type="PANTHER" id="PTHR30427:SF1">
    <property type="entry name" value="TRANSCRIPTIONAL ACTIVATOR PROTEIN LYSR"/>
    <property type="match status" value="1"/>
</dbReference>
<reference evidence="6 7" key="1">
    <citation type="submission" date="2019-07" db="EMBL/GenBank/DDBJ databases">
        <title>Luteimonas sp. YD-1 nov., isolated from acidic soil.</title>
        <authorList>
            <person name="Zhou J."/>
        </authorList>
    </citation>
    <scope>NUCLEOTIDE SEQUENCE [LARGE SCALE GENOMIC DNA]</scope>
    <source>
        <strain evidence="6 7">YD-1</strain>
    </source>
</reference>
<keyword evidence="7" id="KW-1185">Reference proteome</keyword>
<dbReference type="GO" id="GO:0003700">
    <property type="term" value="F:DNA-binding transcription factor activity"/>
    <property type="evidence" value="ECO:0007669"/>
    <property type="project" value="InterPro"/>
</dbReference>
<dbReference type="AlphaFoldDB" id="A0A5C5TZ69"/>
<organism evidence="6 7">
    <name type="scientific">Luteimonas wenzhouensis</name>
    <dbReference type="NCBI Taxonomy" id="2599615"/>
    <lineage>
        <taxon>Bacteria</taxon>
        <taxon>Pseudomonadati</taxon>
        <taxon>Pseudomonadota</taxon>
        <taxon>Gammaproteobacteria</taxon>
        <taxon>Lysobacterales</taxon>
        <taxon>Lysobacteraceae</taxon>
        <taxon>Luteimonas</taxon>
    </lineage>
</organism>
<dbReference type="GO" id="GO:0010628">
    <property type="term" value="P:positive regulation of gene expression"/>
    <property type="evidence" value="ECO:0007669"/>
    <property type="project" value="TreeGrafter"/>
</dbReference>
<dbReference type="InterPro" id="IPR036388">
    <property type="entry name" value="WH-like_DNA-bd_sf"/>
</dbReference>
<evidence type="ECO:0000256" key="2">
    <source>
        <dbReference type="ARBA" id="ARBA00023015"/>
    </source>
</evidence>
<feature type="domain" description="HTH lysR-type" evidence="5">
    <location>
        <begin position="1"/>
        <end position="58"/>
    </location>
</feature>
<evidence type="ECO:0000259" key="5">
    <source>
        <dbReference type="PROSITE" id="PS50931"/>
    </source>
</evidence>
<dbReference type="SUPFAM" id="SSF53850">
    <property type="entry name" value="Periplasmic binding protein-like II"/>
    <property type="match status" value="1"/>
</dbReference>
<dbReference type="PROSITE" id="PS50931">
    <property type="entry name" value="HTH_LYSR"/>
    <property type="match status" value="1"/>
</dbReference>